<proteinExistence type="predicted"/>
<gene>
    <name evidence="9" type="ORF">KC19_5G000600</name>
</gene>
<keyword evidence="5" id="KW-0963">Cytoplasm</keyword>
<evidence type="ECO:0000256" key="2">
    <source>
        <dbReference type="ARBA" id="ARBA00004496"/>
    </source>
</evidence>
<comment type="caution">
    <text evidence="9">The sequence shown here is derived from an EMBL/GenBank/DDBJ whole genome shotgun (WGS) entry which is preliminary data.</text>
</comment>
<keyword evidence="8" id="KW-0539">Nucleus</keyword>
<dbReference type="Pfam" id="PF10294">
    <property type="entry name" value="Methyltransf_16"/>
    <property type="match status" value="1"/>
</dbReference>
<protein>
    <recommendedName>
        <fullName evidence="4">Calmodulin-lysine N-methyltransferase</fullName>
        <ecNumber evidence="3">2.1.1.60</ecNumber>
    </recommendedName>
</protein>
<evidence type="ECO:0000256" key="1">
    <source>
        <dbReference type="ARBA" id="ARBA00004123"/>
    </source>
</evidence>
<keyword evidence="6" id="KW-0489">Methyltransferase</keyword>
<dbReference type="InterPro" id="IPR025800">
    <property type="entry name" value="CaM-Lys-N-MeTrfase"/>
</dbReference>
<evidence type="ECO:0000256" key="5">
    <source>
        <dbReference type="ARBA" id="ARBA00022490"/>
    </source>
</evidence>
<dbReference type="GO" id="GO:0032259">
    <property type="term" value="P:methylation"/>
    <property type="evidence" value="ECO:0007669"/>
    <property type="project" value="UniProtKB-KW"/>
</dbReference>
<dbReference type="PANTHER" id="PTHR13539:SF3">
    <property type="entry name" value="CALMODULIN-LYSINE N-METHYLTRANSFERASE"/>
    <property type="match status" value="1"/>
</dbReference>
<accession>A0A8T0HXI0</accession>
<dbReference type="CDD" id="cd02440">
    <property type="entry name" value="AdoMet_MTases"/>
    <property type="match status" value="1"/>
</dbReference>
<dbReference type="InterPro" id="IPR019410">
    <property type="entry name" value="Methyltransf_16"/>
</dbReference>
<dbReference type="EMBL" id="CM026425">
    <property type="protein sequence ID" value="KAG0575381.1"/>
    <property type="molecule type" value="Genomic_DNA"/>
</dbReference>
<dbReference type="Proteomes" id="UP000822688">
    <property type="component" value="Chromosome 5"/>
</dbReference>
<comment type="subcellular location">
    <subcellularLocation>
        <location evidence="2">Cytoplasm</location>
    </subcellularLocation>
    <subcellularLocation>
        <location evidence="1">Nucleus</location>
    </subcellularLocation>
</comment>
<dbReference type="GO" id="GO:0005737">
    <property type="term" value="C:cytoplasm"/>
    <property type="evidence" value="ECO:0007669"/>
    <property type="project" value="UniProtKB-SubCell"/>
</dbReference>
<dbReference type="GO" id="GO:0005634">
    <property type="term" value="C:nucleus"/>
    <property type="evidence" value="ECO:0007669"/>
    <property type="project" value="UniProtKB-SubCell"/>
</dbReference>
<keyword evidence="10" id="KW-1185">Reference proteome</keyword>
<sequence length="265" mass="29775">MCCPPSIFKETGLKAEKDLNKISRRPGGRFNVIQCSPVHPREDSPTGVSEHQTQNRREVAAQYILPCDPNVVLTLRNKRVIELGSGYGLAGLAIAACTEASEVLLTDGNPQVVEYIRKNMTESSGLFGDTKVRACIVHWSRHQAAMPGLNFDIVIAADCTFFKDFHVDLAHTIKGLLSTSDGSQAILFNPRRGDSLDRFVRASQSVELDVEIQERYDSRIWDLHQAFLRNESVTEWPNYDEDHCYPLLLSITHQRYVATEATQEL</sequence>
<evidence type="ECO:0000256" key="7">
    <source>
        <dbReference type="ARBA" id="ARBA00022679"/>
    </source>
</evidence>
<organism evidence="9 10">
    <name type="scientific">Ceratodon purpureus</name>
    <name type="common">Fire moss</name>
    <name type="synonym">Dicranum purpureum</name>
    <dbReference type="NCBI Taxonomy" id="3225"/>
    <lineage>
        <taxon>Eukaryota</taxon>
        <taxon>Viridiplantae</taxon>
        <taxon>Streptophyta</taxon>
        <taxon>Embryophyta</taxon>
        <taxon>Bryophyta</taxon>
        <taxon>Bryophytina</taxon>
        <taxon>Bryopsida</taxon>
        <taxon>Dicranidae</taxon>
        <taxon>Pseudoditrichales</taxon>
        <taxon>Ditrichaceae</taxon>
        <taxon>Ceratodon</taxon>
    </lineage>
</organism>
<name>A0A8T0HXI0_CERPU</name>
<dbReference type="PANTHER" id="PTHR13539">
    <property type="entry name" value="CALMODULIN-LYSINE N-METHYLTRANSFERASE"/>
    <property type="match status" value="1"/>
</dbReference>
<dbReference type="GO" id="GO:0018025">
    <property type="term" value="F:calmodulin-lysine N-methyltransferase activity"/>
    <property type="evidence" value="ECO:0007669"/>
    <property type="project" value="UniProtKB-EC"/>
</dbReference>
<reference evidence="9" key="1">
    <citation type="submission" date="2020-06" db="EMBL/GenBank/DDBJ databases">
        <title>WGS assembly of Ceratodon purpureus strain R40.</title>
        <authorList>
            <person name="Carey S.B."/>
            <person name="Jenkins J."/>
            <person name="Shu S."/>
            <person name="Lovell J.T."/>
            <person name="Sreedasyam A."/>
            <person name="Maumus F."/>
            <person name="Tiley G.P."/>
            <person name="Fernandez-Pozo N."/>
            <person name="Barry K."/>
            <person name="Chen C."/>
            <person name="Wang M."/>
            <person name="Lipzen A."/>
            <person name="Daum C."/>
            <person name="Saski C.A."/>
            <person name="Payton A.C."/>
            <person name="Mcbreen J.C."/>
            <person name="Conrad R.E."/>
            <person name="Kollar L.M."/>
            <person name="Olsson S."/>
            <person name="Huttunen S."/>
            <person name="Landis J.B."/>
            <person name="Wickett N.J."/>
            <person name="Johnson M.G."/>
            <person name="Rensing S.A."/>
            <person name="Grimwood J."/>
            <person name="Schmutz J."/>
            <person name="Mcdaniel S.F."/>
        </authorList>
    </citation>
    <scope>NUCLEOTIDE SEQUENCE</scope>
    <source>
        <strain evidence="9">R40</strain>
    </source>
</reference>
<keyword evidence="7" id="KW-0808">Transferase</keyword>
<evidence type="ECO:0000313" key="9">
    <source>
        <dbReference type="EMBL" id="KAG0575381.1"/>
    </source>
</evidence>
<dbReference type="EC" id="2.1.1.60" evidence="3"/>
<dbReference type="AlphaFoldDB" id="A0A8T0HXI0"/>
<dbReference type="InterPro" id="IPR029063">
    <property type="entry name" value="SAM-dependent_MTases_sf"/>
</dbReference>
<dbReference type="Gene3D" id="3.40.50.150">
    <property type="entry name" value="Vaccinia Virus protein VP39"/>
    <property type="match status" value="1"/>
</dbReference>
<evidence type="ECO:0000256" key="8">
    <source>
        <dbReference type="ARBA" id="ARBA00023242"/>
    </source>
</evidence>
<evidence type="ECO:0000256" key="4">
    <source>
        <dbReference type="ARBA" id="ARBA00020594"/>
    </source>
</evidence>
<evidence type="ECO:0000313" key="10">
    <source>
        <dbReference type="Proteomes" id="UP000822688"/>
    </source>
</evidence>
<dbReference type="SUPFAM" id="SSF53335">
    <property type="entry name" value="S-adenosyl-L-methionine-dependent methyltransferases"/>
    <property type="match status" value="1"/>
</dbReference>
<evidence type="ECO:0000256" key="3">
    <source>
        <dbReference type="ARBA" id="ARBA00011914"/>
    </source>
</evidence>
<evidence type="ECO:0000256" key="6">
    <source>
        <dbReference type="ARBA" id="ARBA00022603"/>
    </source>
</evidence>